<dbReference type="GO" id="GO:0003723">
    <property type="term" value="F:RNA binding"/>
    <property type="evidence" value="ECO:0007669"/>
    <property type="project" value="UniProtKB-UniRule"/>
</dbReference>
<name>A0A0W0FBI9_MONRR</name>
<dbReference type="eggNOG" id="ENOG502RBPP">
    <property type="taxonomic scope" value="Eukaryota"/>
</dbReference>
<comment type="caution">
    <text evidence="3">The sequence shown here is derived from an EMBL/GenBank/DDBJ whole genome shotgun (WGS) entry which is preliminary data.</text>
</comment>
<sequence length="664" mass="73991">MATVSDAHSFVVNTRDLNQIGRDQHTHHHNHTHPEIPSQFTVLIDSSGPPAGLQHNQTSIQYHCPPVPCPCNPALHNSLRYALLLFEEKNGYPLWCPEPNSALPEEYRHEGIRIGDVGILQRDTPFDFLFNITEAADHPINRRGFPAGFAPLPLQELDETRHPYHRERDSDITGPKHSLSKNRIDGSLDPKFARSYEFTSSHRQGAILMLPEGSSLCKLESKAAFRTYAQRHARSWFEYAQERRGREFSSDTNPSLYLVTGWEKCPSWGIASFYNPDPDTVSLPFNVVKSIDGGYDRYDWGHHGRCETRCHPNARRLDGRGPRPTSNQCVFLLGFKVTLKRKNSKLKVEDITSNEFEAGKIFDAFGINTMPSGRSDSNNAISLAPESSSYNSQGVTGGYTRIVGSTSQTQGHEVQVLIDDSLAREEPSFHPCDLINDFMFEVSGAPPDSDLVAISHDDDWIALWDNVRDSFNPSAFLKSLASRFKLVFTPNEGVGLVQHWEQHTLSFHSPSADGTISVVLEQETNWQAINYSDYRRMIRMRNSGFPDFSGINSEYESMVSTPPLPDSSGSGSGTKYITLLNNHFQKPGQDPTALSYTESVQYPSDKPVWTVLCKGERFRYSLLALIFKAVVQVNGVVKGKGVGGTKAAAKANAAQQACQAIVGE</sequence>
<gene>
    <name evidence="3" type="ORF">WG66_13778</name>
</gene>
<dbReference type="SUPFAM" id="SSF54768">
    <property type="entry name" value="dsRNA-binding domain-like"/>
    <property type="match status" value="1"/>
</dbReference>
<dbReference type="AlphaFoldDB" id="A0A0W0FBI9"/>
<organism evidence="3 4">
    <name type="scientific">Moniliophthora roreri</name>
    <name type="common">Frosty pod rot fungus</name>
    <name type="synonym">Monilia roreri</name>
    <dbReference type="NCBI Taxonomy" id="221103"/>
    <lineage>
        <taxon>Eukaryota</taxon>
        <taxon>Fungi</taxon>
        <taxon>Dikarya</taxon>
        <taxon>Basidiomycota</taxon>
        <taxon>Agaricomycotina</taxon>
        <taxon>Agaricomycetes</taxon>
        <taxon>Agaricomycetidae</taxon>
        <taxon>Agaricales</taxon>
        <taxon>Marasmiineae</taxon>
        <taxon>Marasmiaceae</taxon>
        <taxon>Moniliophthora</taxon>
    </lineage>
</organism>
<dbReference type="InterPro" id="IPR014720">
    <property type="entry name" value="dsRBD_dom"/>
</dbReference>
<dbReference type="Gene3D" id="3.30.160.20">
    <property type="match status" value="1"/>
</dbReference>
<evidence type="ECO:0000256" key="1">
    <source>
        <dbReference type="PROSITE-ProRule" id="PRU00266"/>
    </source>
</evidence>
<reference evidence="3 4" key="1">
    <citation type="submission" date="2015-12" db="EMBL/GenBank/DDBJ databases">
        <title>Draft genome sequence of Moniliophthora roreri, the causal agent of frosty pod rot of cacao.</title>
        <authorList>
            <person name="Aime M.C."/>
            <person name="Diaz-Valderrama J.R."/>
            <person name="Kijpornyongpan T."/>
            <person name="Phillips-Mora W."/>
        </authorList>
    </citation>
    <scope>NUCLEOTIDE SEQUENCE [LARGE SCALE GENOMIC DNA]</scope>
    <source>
        <strain evidence="3 4">MCA 2952</strain>
    </source>
</reference>
<dbReference type="EMBL" id="LATX01002149">
    <property type="protein sequence ID" value="KTB33711.1"/>
    <property type="molecule type" value="Genomic_DNA"/>
</dbReference>
<keyword evidence="1" id="KW-0694">RNA-binding</keyword>
<accession>A0A0W0FBI9</accession>
<evidence type="ECO:0000313" key="3">
    <source>
        <dbReference type="EMBL" id="KTB33711.1"/>
    </source>
</evidence>
<dbReference type="SMART" id="SM00358">
    <property type="entry name" value="DSRM"/>
    <property type="match status" value="1"/>
</dbReference>
<dbReference type="Proteomes" id="UP000054988">
    <property type="component" value="Unassembled WGS sequence"/>
</dbReference>
<feature type="domain" description="DRBM" evidence="2">
    <location>
        <begin position="627"/>
        <end position="663"/>
    </location>
</feature>
<evidence type="ECO:0000259" key="2">
    <source>
        <dbReference type="PROSITE" id="PS50137"/>
    </source>
</evidence>
<proteinExistence type="predicted"/>
<dbReference type="PROSITE" id="PS50137">
    <property type="entry name" value="DS_RBD"/>
    <property type="match status" value="1"/>
</dbReference>
<evidence type="ECO:0000313" key="4">
    <source>
        <dbReference type="Proteomes" id="UP000054988"/>
    </source>
</evidence>
<protein>
    <recommendedName>
        <fullName evidence="2">DRBM domain-containing protein</fullName>
    </recommendedName>
</protein>